<dbReference type="SUPFAM" id="SSF55874">
    <property type="entry name" value="ATPase domain of HSP90 chaperone/DNA topoisomerase II/histidine kinase"/>
    <property type="match status" value="1"/>
</dbReference>
<dbReference type="InterPro" id="IPR011006">
    <property type="entry name" value="CheY-like_superfamily"/>
</dbReference>
<evidence type="ECO:0000259" key="6">
    <source>
        <dbReference type="PROSITE" id="PS50109"/>
    </source>
</evidence>
<dbReference type="SUPFAM" id="SSF47384">
    <property type="entry name" value="Homodimeric domain of signal transducing histidine kinase"/>
    <property type="match status" value="1"/>
</dbReference>
<dbReference type="EC" id="2.7.13.3" evidence="2"/>
<sequence length="803" mass="84569">MTDGLAVVLALLASLALVWALTDDRVLTAIFGGTLIGLGALAWFFARRRPDAVAPDYAPPDWSVTVAAIEREDMGIAITDRAGRLTCANARFEATFGVVAAPPSLGLDAASQDRLASATRLALRDGQATCEIAAPAGTVPLRWSVGVRRAGRGDDFLIWTFAPLAAADSLDELVSRLTGPLGRGLARAGILAALVEPDGSIRAASEAFCERASGLAEGDVAGSDFVELLARDENACIGWARDGGGGEPLVIYPVPLVDPDQPDAGDPEAAPTLMLVMSAAQGIGANAGGSAAAPHLEALLGQLPLGLAMADRDGRLLFANPAFMRAAGREGQEPPTYPTDLVVREDKRALSEAIRRFAQGPATAGDIAVRLSAISDDPVSLSLAGVRGLGDAAVLLGLTDTSEETRLKRQVAQATKMQAVGQLAGGVAHDFNNVLTAILGTCDLMLMRHTPGDSDYDDIQQIRANSNRAASLTRQLLAFSRQQTLRPEVIQLPDVVADVSQMLRRLIGERIELVVKHDRDLGPVRADPTQLEQVIVNLCVNARDAMQGRGDGSGKLTLSTRKVLTTDVRAMRSEIVPAGDYTALIVEDTGGGIAPDVLGKIFEPFFTTKEQGKGTGLGLSTVYGIVKQSGGFIFAESELGKGTRFIVYLPVHHAAPGSVEERPAAPIVEAQPSQWAGGGRILLVEDEVTVRIIAERALVRQGYEVTCAEDGEDGLAIVEESVAAGGGFDLVVSDVVMPSLDGPGMARAIRRIVPGMPVLFMSGYAEEQLRKEIGLANAWFMPKPFSVQQLSEKVGDVLAQTAQ</sequence>
<dbReference type="InterPro" id="IPR036097">
    <property type="entry name" value="HisK_dim/P_sf"/>
</dbReference>
<dbReference type="SMART" id="SM00448">
    <property type="entry name" value="REC"/>
    <property type="match status" value="1"/>
</dbReference>
<dbReference type="GO" id="GO:0005524">
    <property type="term" value="F:ATP binding"/>
    <property type="evidence" value="ECO:0007669"/>
    <property type="project" value="UniProtKB-KW"/>
</dbReference>
<dbReference type="PANTHER" id="PTHR43065:SF42">
    <property type="entry name" value="TWO-COMPONENT SENSOR PPRA"/>
    <property type="match status" value="1"/>
</dbReference>
<organism evidence="9 10">
    <name type="scientific">Novosphingobium organovorum</name>
    <dbReference type="NCBI Taxonomy" id="2930092"/>
    <lineage>
        <taxon>Bacteria</taxon>
        <taxon>Pseudomonadati</taxon>
        <taxon>Pseudomonadota</taxon>
        <taxon>Alphaproteobacteria</taxon>
        <taxon>Sphingomonadales</taxon>
        <taxon>Sphingomonadaceae</taxon>
        <taxon>Novosphingobium</taxon>
    </lineage>
</organism>
<dbReference type="Pfam" id="PF00072">
    <property type="entry name" value="Response_reg"/>
    <property type="match status" value="1"/>
</dbReference>
<dbReference type="Gene3D" id="3.40.50.2300">
    <property type="match status" value="1"/>
</dbReference>
<comment type="caution">
    <text evidence="9">The sequence shown here is derived from an EMBL/GenBank/DDBJ whole genome shotgun (WGS) entry which is preliminary data.</text>
</comment>
<dbReference type="SMART" id="SM00387">
    <property type="entry name" value="HATPase_c"/>
    <property type="match status" value="1"/>
</dbReference>
<dbReference type="InterPro" id="IPR036890">
    <property type="entry name" value="HATPase_C_sf"/>
</dbReference>
<feature type="domain" description="Response regulatory" evidence="7">
    <location>
        <begin position="680"/>
        <end position="798"/>
    </location>
</feature>
<dbReference type="SMART" id="SM00091">
    <property type="entry name" value="PAS"/>
    <property type="match status" value="1"/>
</dbReference>
<dbReference type="Pfam" id="PF02518">
    <property type="entry name" value="HATPase_c"/>
    <property type="match status" value="1"/>
</dbReference>
<evidence type="ECO:0000256" key="2">
    <source>
        <dbReference type="ARBA" id="ARBA00012438"/>
    </source>
</evidence>
<keyword evidence="5" id="KW-1133">Transmembrane helix</keyword>
<dbReference type="InterPro" id="IPR000014">
    <property type="entry name" value="PAS"/>
</dbReference>
<keyword evidence="5" id="KW-0812">Transmembrane</keyword>
<evidence type="ECO:0000259" key="8">
    <source>
        <dbReference type="PROSITE" id="PS50112"/>
    </source>
</evidence>
<evidence type="ECO:0000256" key="1">
    <source>
        <dbReference type="ARBA" id="ARBA00000085"/>
    </source>
</evidence>
<reference evidence="9" key="1">
    <citation type="submission" date="2022-03" db="EMBL/GenBank/DDBJ databases">
        <title>Identification of a novel bacterium isolated from mangrove sediments.</title>
        <authorList>
            <person name="Pan X."/>
        </authorList>
    </citation>
    <scope>NUCLEOTIDE SEQUENCE</scope>
    <source>
        <strain evidence="9">B1949</strain>
    </source>
</reference>
<keyword evidence="9" id="KW-0547">Nucleotide-binding</keyword>
<dbReference type="EMBL" id="JALHLF010000014">
    <property type="protein sequence ID" value="MCJ2182288.1"/>
    <property type="molecule type" value="Genomic_DNA"/>
</dbReference>
<keyword evidence="3 4" id="KW-0597">Phosphoprotein</keyword>
<evidence type="ECO:0000256" key="5">
    <source>
        <dbReference type="SAM" id="Phobius"/>
    </source>
</evidence>
<dbReference type="InterPro" id="IPR005467">
    <property type="entry name" value="His_kinase_dom"/>
</dbReference>
<feature type="domain" description="Histidine kinase" evidence="6">
    <location>
        <begin position="426"/>
        <end position="653"/>
    </location>
</feature>
<feature type="modified residue" description="4-aspartylphosphate" evidence="4">
    <location>
        <position position="734"/>
    </location>
</feature>
<evidence type="ECO:0000313" key="10">
    <source>
        <dbReference type="Proteomes" id="UP001162881"/>
    </source>
</evidence>
<dbReference type="Pfam" id="PF08448">
    <property type="entry name" value="PAS_4"/>
    <property type="match status" value="1"/>
</dbReference>
<protein>
    <recommendedName>
        <fullName evidence="2">histidine kinase</fullName>
        <ecNumber evidence="2">2.7.13.3</ecNumber>
    </recommendedName>
</protein>
<dbReference type="CDD" id="cd00156">
    <property type="entry name" value="REC"/>
    <property type="match status" value="1"/>
</dbReference>
<proteinExistence type="predicted"/>
<comment type="catalytic activity">
    <reaction evidence="1">
        <text>ATP + protein L-histidine = ADP + protein N-phospho-L-histidine.</text>
        <dbReference type="EC" id="2.7.13.3"/>
    </reaction>
</comment>
<keyword evidence="5" id="KW-0472">Membrane</keyword>
<dbReference type="InterPro" id="IPR013656">
    <property type="entry name" value="PAS_4"/>
</dbReference>
<dbReference type="PRINTS" id="PR00344">
    <property type="entry name" value="BCTRLSENSOR"/>
</dbReference>
<evidence type="ECO:0000256" key="4">
    <source>
        <dbReference type="PROSITE-ProRule" id="PRU00169"/>
    </source>
</evidence>
<dbReference type="InterPro" id="IPR003594">
    <property type="entry name" value="HATPase_dom"/>
</dbReference>
<dbReference type="Gene3D" id="3.30.565.10">
    <property type="entry name" value="Histidine kinase-like ATPase, C-terminal domain"/>
    <property type="match status" value="1"/>
</dbReference>
<dbReference type="Pfam" id="PF00512">
    <property type="entry name" value="HisKA"/>
    <property type="match status" value="1"/>
</dbReference>
<dbReference type="PROSITE" id="PS50110">
    <property type="entry name" value="RESPONSE_REGULATORY"/>
    <property type="match status" value="1"/>
</dbReference>
<dbReference type="InterPro" id="IPR004358">
    <property type="entry name" value="Sig_transdc_His_kin-like_C"/>
</dbReference>
<dbReference type="SUPFAM" id="SSF52172">
    <property type="entry name" value="CheY-like"/>
    <property type="match status" value="1"/>
</dbReference>
<evidence type="ECO:0000256" key="3">
    <source>
        <dbReference type="ARBA" id="ARBA00022553"/>
    </source>
</evidence>
<dbReference type="PROSITE" id="PS50109">
    <property type="entry name" value="HIS_KIN"/>
    <property type="match status" value="1"/>
</dbReference>
<feature type="domain" description="PAS" evidence="8">
    <location>
        <begin position="292"/>
        <end position="361"/>
    </location>
</feature>
<evidence type="ECO:0000259" key="7">
    <source>
        <dbReference type="PROSITE" id="PS50110"/>
    </source>
</evidence>
<evidence type="ECO:0000313" key="9">
    <source>
        <dbReference type="EMBL" id="MCJ2182288.1"/>
    </source>
</evidence>
<dbReference type="Proteomes" id="UP001162881">
    <property type="component" value="Unassembled WGS sequence"/>
</dbReference>
<dbReference type="SMART" id="SM00388">
    <property type="entry name" value="HisKA"/>
    <property type="match status" value="1"/>
</dbReference>
<dbReference type="PANTHER" id="PTHR43065">
    <property type="entry name" value="SENSOR HISTIDINE KINASE"/>
    <property type="match status" value="1"/>
</dbReference>
<dbReference type="RefSeq" id="WP_244018121.1">
    <property type="nucleotide sequence ID" value="NZ_JALHLF010000014.1"/>
</dbReference>
<dbReference type="InterPro" id="IPR035965">
    <property type="entry name" value="PAS-like_dom_sf"/>
</dbReference>
<gene>
    <name evidence="9" type="ORF">MTR62_06175</name>
</gene>
<dbReference type="InterPro" id="IPR001789">
    <property type="entry name" value="Sig_transdc_resp-reg_receiver"/>
</dbReference>
<dbReference type="SUPFAM" id="SSF55785">
    <property type="entry name" value="PYP-like sensor domain (PAS domain)"/>
    <property type="match status" value="1"/>
</dbReference>
<name>A0ABT0BBA9_9SPHN</name>
<keyword evidence="9" id="KW-0067">ATP-binding</keyword>
<dbReference type="Gene3D" id="3.30.450.20">
    <property type="entry name" value="PAS domain"/>
    <property type="match status" value="1"/>
</dbReference>
<keyword evidence="10" id="KW-1185">Reference proteome</keyword>
<dbReference type="PROSITE" id="PS50112">
    <property type="entry name" value="PAS"/>
    <property type="match status" value="1"/>
</dbReference>
<dbReference type="InterPro" id="IPR003661">
    <property type="entry name" value="HisK_dim/P_dom"/>
</dbReference>
<accession>A0ABT0BBA9</accession>
<dbReference type="Gene3D" id="1.10.287.130">
    <property type="match status" value="1"/>
</dbReference>
<dbReference type="CDD" id="cd00082">
    <property type="entry name" value="HisKA"/>
    <property type="match status" value="1"/>
</dbReference>
<feature type="transmembrane region" description="Helical" evidence="5">
    <location>
        <begin position="30"/>
        <end position="46"/>
    </location>
</feature>